<proteinExistence type="predicted"/>
<dbReference type="EMBL" id="JANPWB010000002">
    <property type="protein sequence ID" value="KAJ1210855.1"/>
    <property type="molecule type" value="Genomic_DNA"/>
</dbReference>
<keyword evidence="2" id="KW-1185">Reference proteome</keyword>
<organism evidence="1 2">
    <name type="scientific">Pleurodeles waltl</name>
    <name type="common">Iberian ribbed newt</name>
    <dbReference type="NCBI Taxonomy" id="8319"/>
    <lineage>
        <taxon>Eukaryota</taxon>
        <taxon>Metazoa</taxon>
        <taxon>Chordata</taxon>
        <taxon>Craniata</taxon>
        <taxon>Vertebrata</taxon>
        <taxon>Euteleostomi</taxon>
        <taxon>Amphibia</taxon>
        <taxon>Batrachia</taxon>
        <taxon>Caudata</taxon>
        <taxon>Salamandroidea</taxon>
        <taxon>Salamandridae</taxon>
        <taxon>Pleurodelinae</taxon>
        <taxon>Pleurodeles</taxon>
    </lineage>
</organism>
<evidence type="ECO:0000313" key="1">
    <source>
        <dbReference type="EMBL" id="KAJ1210855.1"/>
    </source>
</evidence>
<sequence>MVRAGGHHVPPAVQRAELGAFGKLRGSASGVAISSRCQWGCVMRQARFAAPCESCNTRVLVVLEVPVGTVAAVKCHVT</sequence>
<comment type="caution">
    <text evidence="1">The sequence shown here is derived from an EMBL/GenBank/DDBJ whole genome shotgun (WGS) entry which is preliminary data.</text>
</comment>
<accession>A0AAV7WEX3</accession>
<protein>
    <submittedName>
        <fullName evidence="1">Uncharacterized protein</fullName>
    </submittedName>
</protein>
<dbReference type="AlphaFoldDB" id="A0AAV7WEX3"/>
<name>A0AAV7WEX3_PLEWA</name>
<gene>
    <name evidence="1" type="ORF">NDU88_006217</name>
</gene>
<reference evidence="1" key="1">
    <citation type="journal article" date="2022" name="bioRxiv">
        <title>Sequencing and chromosome-scale assembly of the giantPleurodeles waltlgenome.</title>
        <authorList>
            <person name="Brown T."/>
            <person name="Elewa A."/>
            <person name="Iarovenko S."/>
            <person name="Subramanian E."/>
            <person name="Araus A.J."/>
            <person name="Petzold A."/>
            <person name="Susuki M."/>
            <person name="Suzuki K.-i.T."/>
            <person name="Hayashi T."/>
            <person name="Toyoda A."/>
            <person name="Oliveira C."/>
            <person name="Osipova E."/>
            <person name="Leigh N.D."/>
            <person name="Simon A."/>
            <person name="Yun M.H."/>
        </authorList>
    </citation>
    <scope>NUCLEOTIDE SEQUENCE</scope>
    <source>
        <strain evidence="1">20211129_DDA</strain>
        <tissue evidence="1">Liver</tissue>
    </source>
</reference>
<evidence type="ECO:0000313" key="2">
    <source>
        <dbReference type="Proteomes" id="UP001066276"/>
    </source>
</evidence>
<dbReference type="Proteomes" id="UP001066276">
    <property type="component" value="Chromosome 1_2"/>
</dbReference>